<dbReference type="Proteomes" id="UP000256512">
    <property type="component" value="Unassembled WGS sequence"/>
</dbReference>
<keyword evidence="1" id="KW-1133">Transmembrane helix</keyword>
<evidence type="ECO:0000313" key="2">
    <source>
        <dbReference type="EMBL" id="REC47597.1"/>
    </source>
</evidence>
<organism evidence="2 3">
    <name type="scientific">Chryseobacterium piscium</name>
    <dbReference type="NCBI Taxonomy" id="333702"/>
    <lineage>
        <taxon>Bacteria</taxon>
        <taxon>Pseudomonadati</taxon>
        <taxon>Bacteroidota</taxon>
        <taxon>Flavobacteriia</taxon>
        <taxon>Flavobacteriales</taxon>
        <taxon>Weeksellaceae</taxon>
        <taxon>Chryseobacterium group</taxon>
        <taxon>Chryseobacterium</taxon>
    </lineage>
</organism>
<feature type="transmembrane region" description="Helical" evidence="1">
    <location>
        <begin position="127"/>
        <end position="146"/>
    </location>
</feature>
<dbReference type="EMBL" id="QNVS01000132">
    <property type="protein sequence ID" value="REC47597.1"/>
    <property type="molecule type" value="Genomic_DNA"/>
</dbReference>
<keyword evidence="1" id="KW-0812">Transmembrane</keyword>
<proteinExistence type="predicted"/>
<keyword evidence="3" id="KW-1185">Reference proteome</keyword>
<keyword evidence="1" id="KW-0472">Membrane</keyword>
<dbReference type="RefSeq" id="WP_115951853.1">
    <property type="nucleotide sequence ID" value="NZ_QNVS01000132.1"/>
</dbReference>
<evidence type="ECO:0000313" key="3">
    <source>
        <dbReference type="Proteomes" id="UP000256512"/>
    </source>
</evidence>
<accession>A0A3D9B2L4</accession>
<gene>
    <name evidence="2" type="ORF">DRF62_20025</name>
</gene>
<protein>
    <submittedName>
        <fullName evidence="2">Uncharacterized protein</fullName>
    </submittedName>
</protein>
<evidence type="ECO:0000256" key="1">
    <source>
        <dbReference type="SAM" id="Phobius"/>
    </source>
</evidence>
<reference evidence="2 3" key="1">
    <citation type="journal article" date="2006" name="Int. J. Syst. Evol. Microbiol.">
        <title>Chryseobacterium piscium sp. nov., isolated from fish of the South Atlantic Ocean off South Africa.</title>
        <authorList>
            <person name="de Beer H."/>
            <person name="Hugo C.J."/>
            <person name="Jooste P.J."/>
            <person name="Vancanneyt M."/>
            <person name="Coenye T."/>
            <person name="Vandamme P."/>
        </authorList>
    </citation>
    <scope>NUCLEOTIDE SEQUENCE [LARGE SCALE GENOMIC DNA]</scope>
    <source>
        <strain evidence="2 3">CCUG 51923</strain>
    </source>
</reference>
<name>A0A3D9B2L4_9FLAO</name>
<comment type="caution">
    <text evidence="2">The sequence shown here is derived from an EMBL/GenBank/DDBJ whole genome shotgun (WGS) entry which is preliminary data.</text>
</comment>
<sequence>MSKFLPERKKLLEDVFEKVSNETPETSFSGITKYLERTLFDDYRITLSYKSFETYYKAIVEREEDYNIKPLILDDLSRYLGFESFNDYCSGWKSFEYKIHQALSNLVITVINKPILKMPEFLTKQSSLGIAGFVIVALFLTGNVYLSNKKNNQESSSSFGFLSSVPEKKKECMYWDKSQYRVAYCGDKDPHKDLKPLDTVVLKYFKMITRKDTLTVDKAFGKVWYSKYNGNVEFFTMDGTNPENGKDLRFATEYMIDTYGGGQ</sequence>
<dbReference type="AlphaFoldDB" id="A0A3D9B2L4"/>